<dbReference type="RefSeq" id="XP_042599057.1">
    <property type="nucleotide sequence ID" value="XM_042743123.1"/>
</dbReference>
<sequence length="370" mass="42406">MEYKLYLQSKSTIPSSTKRRWSNCHKDYRKEQYKAWLQDPVRQDDTSNTEDENSSSCYKTETAHHTSDDTSNSEDENSSPCYETDTESYHTTEDTSDSEEEDWNQLSTTQNYTMQGESDSENGPQNWHMTTPEDNTMDAKAYDNTPNYEGENPKTTQDEIYPTAKISNEESQLAVLCDVLRHTTTKSALGDLLDLINLHCPEGTNGAPNSLYMFLKESDYNSFEIVYICPTCHQYFGNEIPAKCDSCGSEPGDKNSLIKFGDVFMKMSIRKQLEEKMSDSAFTAELNYKWTRVKSSPDSVQDIFDGEMYKSVGPLNYSNQFNLSLTWNVDGVPIFKSSSFHIWPIQVVINELPPDMRSKRAPGWFVVWCF</sequence>
<dbReference type="OrthoDB" id="8951606at2759"/>
<feature type="compositionally biased region" description="Acidic residues" evidence="1">
    <location>
        <begin position="94"/>
        <end position="103"/>
    </location>
</feature>
<dbReference type="KEGG" id="ccar:109075019"/>
<dbReference type="Proteomes" id="UP001155660">
    <property type="component" value="Chromosome B17"/>
</dbReference>
<reference evidence="2" key="1">
    <citation type="submission" date="2025-08" db="UniProtKB">
        <authorList>
            <consortium name="RefSeq"/>
        </authorList>
    </citation>
    <scope>IDENTIFICATION</scope>
    <source>
        <tissue evidence="2">Muscle</tissue>
    </source>
</reference>
<proteinExistence type="predicted"/>
<accession>A0A9Q9XC23</accession>
<organism evidence="2">
    <name type="scientific">Cyprinus carpio</name>
    <name type="common">Common carp</name>
    <dbReference type="NCBI Taxonomy" id="7962"/>
    <lineage>
        <taxon>Eukaryota</taxon>
        <taxon>Metazoa</taxon>
        <taxon>Chordata</taxon>
        <taxon>Craniata</taxon>
        <taxon>Vertebrata</taxon>
        <taxon>Euteleostomi</taxon>
        <taxon>Actinopterygii</taxon>
        <taxon>Neopterygii</taxon>
        <taxon>Teleostei</taxon>
        <taxon>Ostariophysi</taxon>
        <taxon>Cypriniformes</taxon>
        <taxon>Cyprinidae</taxon>
        <taxon>Cyprininae</taxon>
        <taxon>Cyprinus</taxon>
    </lineage>
</organism>
<feature type="region of interest" description="Disordered" evidence="1">
    <location>
        <begin position="32"/>
        <end position="156"/>
    </location>
</feature>
<evidence type="ECO:0000256" key="1">
    <source>
        <dbReference type="SAM" id="MobiDB-lite"/>
    </source>
</evidence>
<dbReference type="GeneID" id="109075019"/>
<protein>
    <submittedName>
        <fullName evidence="2">Uncharacterized protein LOC109075019 isoform X1</fullName>
    </submittedName>
</protein>
<evidence type="ECO:0000313" key="2">
    <source>
        <dbReference type="RefSeq" id="XP_042599057.1"/>
    </source>
</evidence>
<feature type="region of interest" description="Disordered" evidence="1">
    <location>
        <begin position="1"/>
        <end position="20"/>
    </location>
</feature>
<gene>
    <name evidence="2" type="primary">LOC109075019</name>
</gene>
<feature type="compositionally biased region" description="Polar residues" evidence="1">
    <location>
        <begin position="104"/>
        <end position="134"/>
    </location>
</feature>
<name>A0A9Q9XC23_CYPCA</name>
<dbReference type="AlphaFoldDB" id="A0A9Q9XC23"/>